<name>A0A8H3GCK8_9LECA</name>
<accession>A0A8H3GCK8</accession>
<dbReference type="EMBL" id="CAJPDT010000100">
    <property type="protein sequence ID" value="CAF9937596.1"/>
    <property type="molecule type" value="Genomic_DNA"/>
</dbReference>
<keyword evidence="2" id="KW-1185">Reference proteome</keyword>
<protein>
    <submittedName>
        <fullName evidence="1">Uncharacterized protein</fullName>
    </submittedName>
</protein>
<evidence type="ECO:0000313" key="1">
    <source>
        <dbReference type="EMBL" id="CAF9937596.1"/>
    </source>
</evidence>
<organism evidence="1 2">
    <name type="scientific">Imshaugia aleurites</name>
    <dbReference type="NCBI Taxonomy" id="172621"/>
    <lineage>
        <taxon>Eukaryota</taxon>
        <taxon>Fungi</taxon>
        <taxon>Dikarya</taxon>
        <taxon>Ascomycota</taxon>
        <taxon>Pezizomycotina</taxon>
        <taxon>Lecanoromycetes</taxon>
        <taxon>OSLEUM clade</taxon>
        <taxon>Lecanoromycetidae</taxon>
        <taxon>Lecanorales</taxon>
        <taxon>Lecanorineae</taxon>
        <taxon>Parmeliaceae</taxon>
        <taxon>Imshaugia</taxon>
    </lineage>
</organism>
<reference evidence="1" key="1">
    <citation type="submission" date="2021-03" db="EMBL/GenBank/DDBJ databases">
        <authorList>
            <person name="Tagirdzhanova G."/>
        </authorList>
    </citation>
    <scope>NUCLEOTIDE SEQUENCE</scope>
</reference>
<comment type="caution">
    <text evidence="1">The sequence shown here is derived from an EMBL/GenBank/DDBJ whole genome shotgun (WGS) entry which is preliminary data.</text>
</comment>
<dbReference type="AlphaFoldDB" id="A0A8H3GCK8"/>
<proteinExistence type="predicted"/>
<dbReference type="Proteomes" id="UP000664534">
    <property type="component" value="Unassembled WGS sequence"/>
</dbReference>
<gene>
    <name evidence="1" type="ORF">IMSHALPRED_000477</name>
</gene>
<dbReference type="OrthoDB" id="5353878at2759"/>
<evidence type="ECO:0000313" key="2">
    <source>
        <dbReference type="Proteomes" id="UP000664534"/>
    </source>
</evidence>
<sequence>MDTFTSACLAPTMPAKGSLDSIGSVRAMHERANAETADNSDFGKFQKESDPHADHLLQMFGQEVYDDYIRDVAAQRQRQKSEAAEKLAYRTARMRRFLHVHTRIEHKVAKLITDVASKVAQRKITA</sequence>